<keyword evidence="2" id="KW-1185">Reference proteome</keyword>
<dbReference type="EMBL" id="JANPWB010000010">
    <property type="protein sequence ID" value="KAJ1143476.1"/>
    <property type="molecule type" value="Genomic_DNA"/>
</dbReference>
<reference evidence="1" key="1">
    <citation type="journal article" date="2022" name="bioRxiv">
        <title>Sequencing and chromosome-scale assembly of the giantPleurodeles waltlgenome.</title>
        <authorList>
            <person name="Brown T."/>
            <person name="Elewa A."/>
            <person name="Iarovenko S."/>
            <person name="Subramanian E."/>
            <person name="Araus A.J."/>
            <person name="Petzold A."/>
            <person name="Susuki M."/>
            <person name="Suzuki K.-i.T."/>
            <person name="Hayashi T."/>
            <person name="Toyoda A."/>
            <person name="Oliveira C."/>
            <person name="Osipova E."/>
            <person name="Leigh N.D."/>
            <person name="Simon A."/>
            <person name="Yun M.H."/>
        </authorList>
    </citation>
    <scope>NUCLEOTIDE SEQUENCE</scope>
    <source>
        <strain evidence="1">20211129_DDA</strain>
        <tissue evidence="1">Liver</tissue>
    </source>
</reference>
<organism evidence="1 2">
    <name type="scientific">Pleurodeles waltl</name>
    <name type="common">Iberian ribbed newt</name>
    <dbReference type="NCBI Taxonomy" id="8319"/>
    <lineage>
        <taxon>Eukaryota</taxon>
        <taxon>Metazoa</taxon>
        <taxon>Chordata</taxon>
        <taxon>Craniata</taxon>
        <taxon>Vertebrata</taxon>
        <taxon>Euteleostomi</taxon>
        <taxon>Amphibia</taxon>
        <taxon>Batrachia</taxon>
        <taxon>Caudata</taxon>
        <taxon>Salamandroidea</taxon>
        <taxon>Salamandridae</taxon>
        <taxon>Pleurodelinae</taxon>
        <taxon>Pleurodeles</taxon>
    </lineage>
</organism>
<evidence type="ECO:0000313" key="2">
    <source>
        <dbReference type="Proteomes" id="UP001066276"/>
    </source>
</evidence>
<name>A0AAV7QSK7_PLEWA</name>
<accession>A0AAV7QSK7</accession>
<evidence type="ECO:0000313" key="1">
    <source>
        <dbReference type="EMBL" id="KAJ1143476.1"/>
    </source>
</evidence>
<comment type="caution">
    <text evidence="1">The sequence shown here is derived from an EMBL/GenBank/DDBJ whole genome shotgun (WGS) entry which is preliminary data.</text>
</comment>
<sequence length="95" mass="10890">MRSRGPRNRTSALFTQFQSEPSMLLPRKNSEEIRVRPESAIGPGPRTRNLMCSAGEEHNCTQRQLWPSSLKEPMKSVQTPSMLIAMCIKKRLFPF</sequence>
<proteinExistence type="predicted"/>
<protein>
    <submittedName>
        <fullName evidence="1">Uncharacterized protein</fullName>
    </submittedName>
</protein>
<gene>
    <name evidence="1" type="ORF">NDU88_009784</name>
</gene>
<dbReference type="Proteomes" id="UP001066276">
    <property type="component" value="Chromosome 6"/>
</dbReference>
<dbReference type="AlphaFoldDB" id="A0AAV7QSK7"/>